<reference evidence="2 3" key="1">
    <citation type="submission" date="2019-02" db="EMBL/GenBank/DDBJ databases">
        <title>Deep-cultivation of Planctomycetes and their phenomic and genomic characterization uncovers novel biology.</title>
        <authorList>
            <person name="Wiegand S."/>
            <person name="Jogler M."/>
            <person name="Boedeker C."/>
            <person name="Pinto D."/>
            <person name="Vollmers J."/>
            <person name="Rivas-Marin E."/>
            <person name="Kohn T."/>
            <person name="Peeters S.H."/>
            <person name="Heuer A."/>
            <person name="Rast P."/>
            <person name="Oberbeckmann S."/>
            <person name="Bunk B."/>
            <person name="Jeske O."/>
            <person name="Meyerdierks A."/>
            <person name="Storesund J.E."/>
            <person name="Kallscheuer N."/>
            <person name="Luecker S."/>
            <person name="Lage O.M."/>
            <person name="Pohl T."/>
            <person name="Merkel B.J."/>
            <person name="Hornburger P."/>
            <person name="Mueller R.-W."/>
            <person name="Bruemmer F."/>
            <person name="Labrenz M."/>
            <person name="Spormann A.M."/>
            <person name="Op den Camp H."/>
            <person name="Overmann J."/>
            <person name="Amann R."/>
            <person name="Jetten M.S.M."/>
            <person name="Mascher T."/>
            <person name="Medema M.H."/>
            <person name="Devos D.P."/>
            <person name="Kaster A.-K."/>
            <person name="Ovreas L."/>
            <person name="Rohde M."/>
            <person name="Galperin M.Y."/>
            <person name="Jogler C."/>
        </authorList>
    </citation>
    <scope>NUCLEOTIDE SEQUENCE [LARGE SCALE GENOMIC DNA]</scope>
    <source>
        <strain evidence="2 3">I41</strain>
    </source>
</reference>
<dbReference type="Proteomes" id="UP000317909">
    <property type="component" value="Chromosome"/>
</dbReference>
<accession>A0A517U2Q9</accession>
<feature type="signal peptide" evidence="1">
    <location>
        <begin position="1"/>
        <end position="30"/>
    </location>
</feature>
<dbReference type="KEGG" id="llh:I41_41190"/>
<evidence type="ECO:0000313" key="3">
    <source>
        <dbReference type="Proteomes" id="UP000317909"/>
    </source>
</evidence>
<dbReference type="InterPro" id="IPR018247">
    <property type="entry name" value="EF_Hand_1_Ca_BS"/>
</dbReference>
<proteinExistence type="predicted"/>
<name>A0A517U2Q9_9BACT</name>
<dbReference type="InterPro" id="IPR036439">
    <property type="entry name" value="Dockerin_dom_sf"/>
</dbReference>
<dbReference type="OrthoDB" id="274772at2"/>
<dbReference type="EMBL" id="CP036339">
    <property type="protein sequence ID" value="QDT74915.1"/>
    <property type="molecule type" value="Genomic_DNA"/>
</dbReference>
<dbReference type="RefSeq" id="WP_145434629.1">
    <property type="nucleotide sequence ID" value="NZ_CP036339.1"/>
</dbReference>
<evidence type="ECO:0008006" key="4">
    <source>
        <dbReference type="Google" id="ProtNLM"/>
    </source>
</evidence>
<keyword evidence="1" id="KW-0732">Signal</keyword>
<feature type="chain" id="PRO_5021872368" description="PEP-CTERM protein-sorting domain-containing protein" evidence="1">
    <location>
        <begin position="31"/>
        <end position="302"/>
    </location>
</feature>
<keyword evidence="3" id="KW-1185">Reference proteome</keyword>
<dbReference type="PROSITE" id="PS00018">
    <property type="entry name" value="EF_HAND_1"/>
    <property type="match status" value="1"/>
</dbReference>
<organism evidence="2 3">
    <name type="scientific">Lacipirellula limnantheis</name>
    <dbReference type="NCBI Taxonomy" id="2528024"/>
    <lineage>
        <taxon>Bacteria</taxon>
        <taxon>Pseudomonadati</taxon>
        <taxon>Planctomycetota</taxon>
        <taxon>Planctomycetia</taxon>
        <taxon>Pirellulales</taxon>
        <taxon>Lacipirellulaceae</taxon>
        <taxon>Lacipirellula</taxon>
    </lineage>
</organism>
<dbReference type="AlphaFoldDB" id="A0A517U2Q9"/>
<gene>
    <name evidence="2" type="ORF">I41_41190</name>
</gene>
<dbReference type="SUPFAM" id="SSF63446">
    <property type="entry name" value="Type I dockerin domain"/>
    <property type="match status" value="1"/>
</dbReference>
<protein>
    <recommendedName>
        <fullName evidence="4">PEP-CTERM protein-sorting domain-containing protein</fullName>
    </recommendedName>
</protein>
<evidence type="ECO:0000313" key="2">
    <source>
        <dbReference type="EMBL" id="QDT74915.1"/>
    </source>
</evidence>
<dbReference type="GO" id="GO:0000272">
    <property type="term" value="P:polysaccharide catabolic process"/>
    <property type="evidence" value="ECO:0007669"/>
    <property type="project" value="InterPro"/>
</dbReference>
<evidence type="ECO:0000256" key="1">
    <source>
        <dbReference type="SAM" id="SignalP"/>
    </source>
</evidence>
<sequence length="302" mass="31795" precursor="true">MSRWNAIVARLLLRCASCAAWASTFGSSHAAVNVYFGGPANSKLDLSLPNVARNSFLATLSSFGIENLETLAGQQNPTLAFGGGVTATTGFSNGVNTQFAYSVSGTNFLWDTEGANDWLQFSQPVTGFGSYIVQGGDGSSAPPSSTPSNQLTLRLENTMLATSKDVVIGNLGPDWPFYNVIFVGVTDSQPFDRVTLIESYDVDGLLWDDLVAGMVSPSTTGDFDGNGVVDGEDLAVWQTNFGASGNAPFTLGDGDGDGATTGADFLVWQRDLPEPLTQAVPEPGAILLSGATVVFLRRRLRA</sequence>